<dbReference type="EMBL" id="REGN01012371">
    <property type="protein sequence ID" value="RMZ95564.1"/>
    <property type="molecule type" value="Genomic_DNA"/>
</dbReference>
<reference evidence="1 2" key="1">
    <citation type="journal article" date="2018" name="Sci. Rep.">
        <title>Genomic signatures of local adaptation to the degree of environmental predictability in rotifers.</title>
        <authorList>
            <person name="Franch-Gras L."/>
            <person name="Hahn C."/>
            <person name="Garcia-Roger E.M."/>
            <person name="Carmona M.J."/>
            <person name="Serra M."/>
            <person name="Gomez A."/>
        </authorList>
    </citation>
    <scope>NUCLEOTIDE SEQUENCE [LARGE SCALE GENOMIC DNA]</scope>
    <source>
        <strain evidence="1">HYR1</strain>
    </source>
</reference>
<dbReference type="AlphaFoldDB" id="A0A3M7PA29"/>
<evidence type="ECO:0000313" key="2">
    <source>
        <dbReference type="Proteomes" id="UP000276133"/>
    </source>
</evidence>
<dbReference type="Proteomes" id="UP000276133">
    <property type="component" value="Unassembled WGS sequence"/>
</dbReference>
<keyword evidence="2" id="KW-1185">Reference proteome</keyword>
<proteinExistence type="predicted"/>
<gene>
    <name evidence="1" type="ORF">BpHYR1_013094</name>
</gene>
<name>A0A3M7PA29_BRAPC</name>
<sequence>MIFLPILKPFPKLSIFHQISDPLALGLSQAGLSGLKSPTGIRSGHLQMHIGHQIQIQLIRIIVLLGWIHHFFHIISQLTTIDVLCTFEHFSAPPAYLNVQRGCSVYSVDHCFFSWPQVGQVQAAYSNCLNASPENNIGIAVSVHNLFHVQAIFAAAKTNWVL</sequence>
<accession>A0A3M7PA29</accession>
<comment type="caution">
    <text evidence="1">The sequence shown here is derived from an EMBL/GenBank/DDBJ whole genome shotgun (WGS) entry which is preliminary data.</text>
</comment>
<evidence type="ECO:0000313" key="1">
    <source>
        <dbReference type="EMBL" id="RMZ95564.1"/>
    </source>
</evidence>
<organism evidence="1 2">
    <name type="scientific">Brachionus plicatilis</name>
    <name type="common">Marine rotifer</name>
    <name type="synonym">Brachionus muelleri</name>
    <dbReference type="NCBI Taxonomy" id="10195"/>
    <lineage>
        <taxon>Eukaryota</taxon>
        <taxon>Metazoa</taxon>
        <taxon>Spiralia</taxon>
        <taxon>Gnathifera</taxon>
        <taxon>Rotifera</taxon>
        <taxon>Eurotatoria</taxon>
        <taxon>Monogononta</taxon>
        <taxon>Pseudotrocha</taxon>
        <taxon>Ploima</taxon>
        <taxon>Brachionidae</taxon>
        <taxon>Brachionus</taxon>
    </lineage>
</organism>
<protein>
    <submittedName>
        <fullName evidence="1">Uncharacterized protein</fullName>
    </submittedName>
</protein>